<accession>A0AAJ5QMP6</accession>
<evidence type="ECO:0000313" key="3">
    <source>
        <dbReference type="EMBL" id="WBG93061.1"/>
    </source>
</evidence>
<dbReference type="InterPro" id="IPR004380">
    <property type="entry name" value="Asp_race"/>
</dbReference>
<reference evidence="3 4" key="1">
    <citation type="journal article" date="2022" name="J Glob Antimicrob Resist">
        <title>First complete genome of a multidrug resistant strain of the novel human pathogen Kalamiella piersonii (GABEKP28) identified in human saliva.</title>
        <authorList>
            <person name="McDonagh F."/>
            <person name="Singh N.K."/>
            <person name="Venkateswaran K."/>
            <person name="Lonappan A.M."/>
            <person name="Hallahan B."/>
            <person name="Tuohy A."/>
            <person name="Burke L."/>
            <person name="Kovarova A."/>
            <person name="Miliotis G."/>
        </authorList>
    </citation>
    <scope>NUCLEOTIDE SEQUENCE [LARGE SCALE GENOMIC DNA]</scope>
    <source>
        <strain evidence="3 4">GABEKP28</strain>
    </source>
</reference>
<keyword evidence="3" id="KW-0614">Plasmid</keyword>
<dbReference type="Proteomes" id="UP001211544">
    <property type="component" value="Plasmid pGABEKP28_1"/>
</dbReference>
<dbReference type="PANTHER" id="PTHR21198">
    <property type="entry name" value="GLUTAMATE RACEMASE"/>
    <property type="match status" value="1"/>
</dbReference>
<proteinExistence type="inferred from homology"/>
<dbReference type="Gene3D" id="3.40.50.1860">
    <property type="match status" value="2"/>
</dbReference>
<protein>
    <submittedName>
        <fullName evidence="3">Aspartate/glutamate racemase family protein</fullName>
    </submittedName>
</protein>
<dbReference type="NCBIfam" id="TIGR00035">
    <property type="entry name" value="asp_race"/>
    <property type="match status" value="1"/>
</dbReference>
<name>A0AAJ5QMP6_9GAMM</name>
<keyword evidence="2" id="KW-0413">Isomerase</keyword>
<dbReference type="InterPro" id="IPR001920">
    <property type="entry name" value="Asp/Glu_race"/>
</dbReference>
<dbReference type="KEGG" id="kpie:N5580_18415"/>
<keyword evidence="4" id="KW-1185">Reference proteome</keyword>
<dbReference type="EMBL" id="CP104759">
    <property type="protein sequence ID" value="WBG93061.1"/>
    <property type="molecule type" value="Genomic_DNA"/>
</dbReference>
<evidence type="ECO:0000256" key="1">
    <source>
        <dbReference type="ARBA" id="ARBA00007847"/>
    </source>
</evidence>
<comment type="similarity">
    <text evidence="1">Belongs to the aspartate/glutamate racemases family.</text>
</comment>
<dbReference type="SUPFAM" id="SSF53681">
    <property type="entry name" value="Aspartate/glutamate racemase"/>
    <property type="match status" value="2"/>
</dbReference>
<dbReference type="PANTHER" id="PTHR21198:SF7">
    <property type="entry name" value="ASPARTATE-GLUTAMATE RACEMASE FAMILY"/>
    <property type="match status" value="1"/>
</dbReference>
<dbReference type="RefSeq" id="WP_269950492.1">
    <property type="nucleotide sequence ID" value="NZ_CP104759.1"/>
</dbReference>
<dbReference type="AlphaFoldDB" id="A0AAJ5QMP6"/>
<dbReference type="Pfam" id="PF01177">
    <property type="entry name" value="Asp_Glu_race"/>
    <property type="match status" value="1"/>
</dbReference>
<gene>
    <name evidence="3" type="ORF">N5580_18415</name>
</gene>
<sequence>MKTIGLIGGMSWESTALYYRILNEEVKSALGGLHSARVVLYSVDFDEIEKLQSTGRWDEAGLQLAQAAQALARAGAELLVLATNTMHKVVPQIQQAVAIPLLHIADATAERIREHGLQKVGLIATRFTMEETFYHGRLTDEYGLEVITPDSDDRAFIHQVIYQELCLGIINPDSRARFREIMAGLTAQGAEGIILGCTEITMLVTADDASVPLFDTTQIHAQSAVQQALRENEM</sequence>
<evidence type="ECO:0000313" key="4">
    <source>
        <dbReference type="Proteomes" id="UP001211544"/>
    </source>
</evidence>
<evidence type="ECO:0000256" key="2">
    <source>
        <dbReference type="ARBA" id="ARBA00023235"/>
    </source>
</evidence>
<geneLocation type="plasmid" evidence="3 4">
    <name>pGABEKP28_1</name>
</geneLocation>
<dbReference type="GO" id="GO:0047661">
    <property type="term" value="F:amino-acid racemase activity"/>
    <property type="evidence" value="ECO:0007669"/>
    <property type="project" value="InterPro"/>
</dbReference>
<dbReference type="InterPro" id="IPR015942">
    <property type="entry name" value="Asp/Glu/hydantoin_racemase"/>
</dbReference>
<organism evidence="3 4">
    <name type="scientific">Pantoea piersonii</name>
    <dbReference type="NCBI Taxonomy" id="2364647"/>
    <lineage>
        <taxon>Bacteria</taxon>
        <taxon>Pseudomonadati</taxon>
        <taxon>Pseudomonadota</taxon>
        <taxon>Gammaproteobacteria</taxon>
        <taxon>Enterobacterales</taxon>
        <taxon>Erwiniaceae</taxon>
        <taxon>Pantoea</taxon>
    </lineage>
</organism>